<keyword evidence="4 6" id="KW-1133">Transmembrane helix</keyword>
<organism evidence="8 9">
    <name type="scientific">Biformimicrobium ophioploci</name>
    <dbReference type="NCBI Taxonomy" id="3036711"/>
    <lineage>
        <taxon>Bacteria</taxon>
        <taxon>Pseudomonadati</taxon>
        <taxon>Pseudomonadota</taxon>
        <taxon>Gammaproteobacteria</taxon>
        <taxon>Cellvibrionales</taxon>
        <taxon>Microbulbiferaceae</taxon>
        <taxon>Biformimicrobium</taxon>
    </lineage>
</organism>
<evidence type="ECO:0000256" key="2">
    <source>
        <dbReference type="ARBA" id="ARBA00022475"/>
    </source>
</evidence>
<feature type="transmembrane region" description="Helical" evidence="6">
    <location>
        <begin position="271"/>
        <end position="290"/>
    </location>
</feature>
<evidence type="ECO:0000256" key="4">
    <source>
        <dbReference type="ARBA" id="ARBA00022989"/>
    </source>
</evidence>
<evidence type="ECO:0000313" key="8">
    <source>
        <dbReference type="EMBL" id="GMG86505.1"/>
    </source>
</evidence>
<name>A0ABQ6LWN9_9GAMM</name>
<evidence type="ECO:0000256" key="5">
    <source>
        <dbReference type="ARBA" id="ARBA00023136"/>
    </source>
</evidence>
<dbReference type="InterPro" id="IPR010432">
    <property type="entry name" value="RDD"/>
</dbReference>
<keyword evidence="9" id="KW-1185">Reference proteome</keyword>
<accession>A0ABQ6LWN9</accession>
<evidence type="ECO:0000256" key="6">
    <source>
        <dbReference type="SAM" id="Phobius"/>
    </source>
</evidence>
<sequence>MGIIGSRLTVAGARVRAALTPAPPEDPRTEITNHAFSIAPQLLGVAIAPPWRRGLAMLLDVTLIGLLATGKWFIWLPIVCWGLMVHYGGRPARIGIAIAKFTGYTLAFILALVITVFVMGDRIQIVSDGVDENPLLDLMINNDLEQIDQKLGNMSDQEIQAMLTASGVPVTTTEGDIVVLEEESAGGSALAAAEPLPAEPDSGFSLKDLSIVDLALRFLSDLGIEFGIGALYFTLFTWAWQGQTPGKRLLGTRAVKLDGSSFGIWDAFGRYGGYATGIATGLLGFLQIFWDPNRQAMQDKLAFTAVIRNQ</sequence>
<feature type="domain" description="RDD" evidence="7">
    <location>
        <begin position="226"/>
        <end position="302"/>
    </location>
</feature>
<keyword evidence="2" id="KW-1003">Cell membrane</keyword>
<evidence type="ECO:0000313" key="9">
    <source>
        <dbReference type="Proteomes" id="UP001224392"/>
    </source>
</evidence>
<comment type="caution">
    <text evidence="8">The sequence shown here is derived from an EMBL/GenBank/DDBJ whole genome shotgun (WGS) entry which is preliminary data.</text>
</comment>
<dbReference type="RefSeq" id="WP_285763039.1">
    <property type="nucleotide sequence ID" value="NZ_BSYJ01000002.1"/>
</dbReference>
<dbReference type="Pfam" id="PF06271">
    <property type="entry name" value="RDD"/>
    <property type="match status" value="1"/>
</dbReference>
<keyword evidence="3 6" id="KW-0812">Transmembrane</keyword>
<keyword evidence="5 6" id="KW-0472">Membrane</keyword>
<dbReference type="Proteomes" id="UP001224392">
    <property type="component" value="Unassembled WGS sequence"/>
</dbReference>
<evidence type="ECO:0000256" key="3">
    <source>
        <dbReference type="ARBA" id="ARBA00022692"/>
    </source>
</evidence>
<proteinExistence type="predicted"/>
<protein>
    <recommendedName>
        <fullName evidence="7">RDD domain-containing protein</fullName>
    </recommendedName>
</protein>
<dbReference type="EMBL" id="BSYJ01000002">
    <property type="protein sequence ID" value="GMG86505.1"/>
    <property type="molecule type" value="Genomic_DNA"/>
</dbReference>
<feature type="transmembrane region" description="Helical" evidence="6">
    <location>
        <begin position="96"/>
        <end position="118"/>
    </location>
</feature>
<evidence type="ECO:0000256" key="1">
    <source>
        <dbReference type="ARBA" id="ARBA00004651"/>
    </source>
</evidence>
<comment type="subcellular location">
    <subcellularLocation>
        <location evidence="1">Cell membrane</location>
        <topology evidence="1">Multi-pass membrane protein</topology>
    </subcellularLocation>
</comment>
<gene>
    <name evidence="8" type="ORF">MNKW57_08260</name>
</gene>
<reference evidence="8 9" key="1">
    <citation type="submission" date="2023-04" db="EMBL/GenBank/DDBJ databases">
        <title>Marinobulbifer ophiurae gen. nov., sp. Nov., isolate from tissue of brittle star Ophioplocus japonicus.</title>
        <authorList>
            <person name="Kawano K."/>
            <person name="Sawayama S."/>
            <person name="Nakagawa S."/>
        </authorList>
    </citation>
    <scope>NUCLEOTIDE SEQUENCE [LARGE SCALE GENOMIC DNA]</scope>
    <source>
        <strain evidence="8 9">NKW57</strain>
    </source>
</reference>
<dbReference type="PANTHER" id="PTHR36115">
    <property type="entry name" value="PROLINE-RICH ANTIGEN HOMOLOG-RELATED"/>
    <property type="match status" value="1"/>
</dbReference>
<feature type="transmembrane region" description="Helical" evidence="6">
    <location>
        <begin position="61"/>
        <end position="84"/>
    </location>
</feature>
<feature type="transmembrane region" description="Helical" evidence="6">
    <location>
        <begin position="222"/>
        <end position="240"/>
    </location>
</feature>
<dbReference type="InterPro" id="IPR051791">
    <property type="entry name" value="Pra-immunoreactive"/>
</dbReference>
<dbReference type="PANTHER" id="PTHR36115:SF6">
    <property type="entry name" value="PROLINE-RICH ANTIGEN HOMOLOG"/>
    <property type="match status" value="1"/>
</dbReference>
<evidence type="ECO:0000259" key="7">
    <source>
        <dbReference type="Pfam" id="PF06271"/>
    </source>
</evidence>